<proteinExistence type="predicted"/>
<evidence type="ECO:0000313" key="5">
    <source>
        <dbReference type="EMBL" id="RCK69515.1"/>
    </source>
</evidence>
<keyword evidence="1" id="KW-0285">Flavoprotein</keyword>
<dbReference type="AlphaFoldDB" id="A0A367YUE5"/>
<evidence type="ECO:0000256" key="3">
    <source>
        <dbReference type="ARBA" id="ARBA00023002"/>
    </source>
</evidence>
<dbReference type="GO" id="GO:0016491">
    <property type="term" value="F:oxidoreductase activity"/>
    <property type="evidence" value="ECO:0007669"/>
    <property type="project" value="UniProtKB-KW"/>
</dbReference>
<keyword evidence="6" id="KW-1185">Reference proteome</keyword>
<dbReference type="Gene3D" id="3.40.50.360">
    <property type="match status" value="1"/>
</dbReference>
<evidence type="ECO:0000259" key="4">
    <source>
        <dbReference type="Pfam" id="PF03358"/>
    </source>
</evidence>
<name>A0A367YUE5_9ACTN</name>
<dbReference type="SUPFAM" id="SSF52218">
    <property type="entry name" value="Flavoproteins"/>
    <property type="match status" value="1"/>
</dbReference>
<evidence type="ECO:0000313" key="6">
    <source>
        <dbReference type="Proteomes" id="UP000252770"/>
    </source>
</evidence>
<accession>A0A367YUE5</accession>
<reference evidence="5 6" key="1">
    <citation type="submission" date="2018-07" db="EMBL/GenBank/DDBJ databases">
        <title>Desertimonas flava gen. nov. sp. nov.</title>
        <authorList>
            <person name="Liu S."/>
        </authorList>
    </citation>
    <scope>NUCLEOTIDE SEQUENCE [LARGE SCALE GENOMIC DNA]</scope>
    <source>
        <strain evidence="5 6">16Sb5-5</strain>
    </source>
</reference>
<dbReference type="NCBIfam" id="TIGR04037">
    <property type="entry name" value="LLM_duo_CE1759"/>
    <property type="match status" value="1"/>
</dbReference>
<comment type="caution">
    <text evidence="5">The sequence shown here is derived from an EMBL/GenBank/DDBJ whole genome shotgun (WGS) entry which is preliminary data.</text>
</comment>
<dbReference type="EMBL" id="QOUI01000006">
    <property type="protein sequence ID" value="RCK69515.1"/>
    <property type="molecule type" value="Genomic_DNA"/>
</dbReference>
<evidence type="ECO:0000256" key="1">
    <source>
        <dbReference type="ARBA" id="ARBA00022630"/>
    </source>
</evidence>
<evidence type="ECO:0000256" key="2">
    <source>
        <dbReference type="ARBA" id="ARBA00022643"/>
    </source>
</evidence>
<keyword evidence="2" id="KW-0288">FMN</keyword>
<sequence length="220" mass="22917">MTTRPERHRSLVVVSAGLSTPSSTRLLADRLAAAASAALTESGDTVTVETVELRELAHDLTDQLLTGVPSERLEQVQTSLAAADGVVAVSPIFTASYSGLFKTFLDLLEPGLLAGKPVLLGATAGSARHSLALDQAMRPLFAYLRAVPTPTGVVAATSDFASARGADEAEDDLSERVARAGAELAAFVRAADGRAVDEPRPAAEQAGLTPFEQLLAQARR</sequence>
<dbReference type="PANTHER" id="PTHR43408">
    <property type="entry name" value="FMN REDUCTASE (NADPH)"/>
    <property type="match status" value="1"/>
</dbReference>
<protein>
    <recommendedName>
        <fullName evidence="4">NADPH-dependent FMN reductase-like domain-containing protein</fullName>
    </recommendedName>
</protein>
<dbReference type="Proteomes" id="UP000252770">
    <property type="component" value="Unassembled WGS sequence"/>
</dbReference>
<feature type="domain" description="NADPH-dependent FMN reductase-like" evidence="4">
    <location>
        <begin position="11"/>
        <end position="158"/>
    </location>
</feature>
<gene>
    <name evidence="5" type="ORF">DT076_11650</name>
</gene>
<dbReference type="PANTHER" id="PTHR43408:SF2">
    <property type="entry name" value="FMN REDUCTASE (NADPH)"/>
    <property type="match status" value="1"/>
</dbReference>
<dbReference type="InterPro" id="IPR029039">
    <property type="entry name" value="Flavoprotein-like_sf"/>
</dbReference>
<dbReference type="InterPro" id="IPR051814">
    <property type="entry name" value="NAD(P)H-dep_FMN_reductase"/>
</dbReference>
<organism evidence="5 6">
    <name type="scientific">Desertihabitans brevis</name>
    <dbReference type="NCBI Taxonomy" id="2268447"/>
    <lineage>
        <taxon>Bacteria</taxon>
        <taxon>Bacillati</taxon>
        <taxon>Actinomycetota</taxon>
        <taxon>Actinomycetes</taxon>
        <taxon>Propionibacteriales</taxon>
        <taxon>Propionibacteriaceae</taxon>
        <taxon>Desertihabitans</taxon>
    </lineage>
</organism>
<dbReference type="InterPro" id="IPR005025">
    <property type="entry name" value="FMN_Rdtase-like_dom"/>
</dbReference>
<dbReference type="Pfam" id="PF03358">
    <property type="entry name" value="FMN_red"/>
    <property type="match status" value="1"/>
</dbReference>
<dbReference type="RefSeq" id="WP_114126833.1">
    <property type="nucleotide sequence ID" value="NZ_QOUI01000006.1"/>
</dbReference>
<dbReference type="InterPro" id="IPR023932">
    <property type="entry name" value="CE1759_FMN_reduct"/>
</dbReference>
<keyword evidence="3" id="KW-0560">Oxidoreductase</keyword>